<evidence type="ECO:0000256" key="2">
    <source>
        <dbReference type="ARBA" id="ARBA00022475"/>
    </source>
</evidence>
<dbReference type="PANTHER" id="PTHR30250:SF11">
    <property type="entry name" value="O-ANTIGEN TRANSPORTER-RELATED"/>
    <property type="match status" value="1"/>
</dbReference>
<keyword evidence="5 6" id="KW-0472">Membrane</keyword>
<evidence type="ECO:0000313" key="9">
    <source>
        <dbReference type="Proteomes" id="UP000076447"/>
    </source>
</evidence>
<proteinExistence type="predicted"/>
<dbReference type="EMBL" id="MAQA01000031">
    <property type="protein sequence ID" value="OCI30660.1"/>
    <property type="molecule type" value="Genomic_DNA"/>
</dbReference>
<dbReference type="PANTHER" id="PTHR30250">
    <property type="entry name" value="PST FAMILY PREDICTED COLANIC ACID TRANSPORTER"/>
    <property type="match status" value="1"/>
</dbReference>
<dbReference type="Proteomes" id="UP000093412">
    <property type="component" value="Unassembled WGS sequence"/>
</dbReference>
<evidence type="ECO:0000256" key="4">
    <source>
        <dbReference type="ARBA" id="ARBA00022989"/>
    </source>
</evidence>
<feature type="transmembrane region" description="Helical" evidence="6">
    <location>
        <begin position="327"/>
        <end position="346"/>
    </location>
</feature>
<keyword evidence="2" id="KW-1003">Cell membrane</keyword>
<feature type="transmembrane region" description="Helical" evidence="6">
    <location>
        <begin position="27"/>
        <end position="46"/>
    </location>
</feature>
<comment type="subcellular location">
    <subcellularLocation>
        <location evidence="1">Cell membrane</location>
        <topology evidence="1">Multi-pass membrane protein</topology>
    </subcellularLocation>
</comment>
<feature type="transmembrane region" description="Helical" evidence="6">
    <location>
        <begin position="197"/>
        <end position="216"/>
    </location>
</feature>
<dbReference type="PATRIC" id="fig|43678.3.peg.1908"/>
<comment type="caution">
    <text evidence="7">The sequence shown here is derived from an EMBL/GenBank/DDBJ whole genome shotgun (WGS) entry which is preliminary data.</text>
</comment>
<dbReference type="STRING" id="43678.OJAG_18290"/>
<evidence type="ECO:0000256" key="6">
    <source>
        <dbReference type="SAM" id="Phobius"/>
    </source>
</evidence>
<feature type="transmembrane region" description="Helical" evidence="6">
    <location>
        <begin position="352"/>
        <end position="374"/>
    </location>
</feature>
<feature type="transmembrane region" description="Helical" evidence="6">
    <location>
        <begin position="129"/>
        <end position="149"/>
    </location>
</feature>
<dbReference type="GO" id="GO:0005886">
    <property type="term" value="C:plasma membrane"/>
    <property type="evidence" value="ECO:0007669"/>
    <property type="project" value="UniProtKB-SubCell"/>
</dbReference>
<dbReference type="Proteomes" id="UP000076447">
    <property type="component" value="Unassembled WGS sequence"/>
</dbReference>
<organism evidence="7 9">
    <name type="scientific">Oerskovia enterophila</name>
    <dbReference type="NCBI Taxonomy" id="43678"/>
    <lineage>
        <taxon>Bacteria</taxon>
        <taxon>Bacillati</taxon>
        <taxon>Actinomycetota</taxon>
        <taxon>Actinomycetes</taxon>
        <taxon>Micrococcales</taxon>
        <taxon>Cellulomonadaceae</taxon>
        <taxon>Oerskovia</taxon>
    </lineage>
</organism>
<dbReference type="InterPro" id="IPR050833">
    <property type="entry name" value="Poly_Biosynth_Transport"/>
</dbReference>
<evidence type="ECO:0000256" key="5">
    <source>
        <dbReference type="ARBA" id="ARBA00023136"/>
    </source>
</evidence>
<sequence length="399" mass="41198">MLANGAAYLLSMIGARALSVADYGALGALLSVSIIGSTIALAAQAVGSRQMVFKAMDQARAVAETAGLASGATITMTVLGVVLFQPLASLLGVPPLAVLLTFGAMAASIPGFTALGILQGREDHRGFGIAYSGIGLIRAAGGIVAMLFVPTVTSASLGIFVGSVVGSALSMVVGRLPLSLAWTGRPLVRELLHNSSALVALFALANSDVLLARVFLDEDSSGGYAVGALIAKIAFFLPYAIITIYFPRMSAAEDKRRAFLMALLMTAGMGVVVTAACFLLGGPLVWILAGAKYAALAPLAWLFALEGSIFAVMQVVLYAGFSTRAKIVGLVPLAALAAQILVVTLWRHDTILQILVVTIVAATASTIVGVWIELRPSRKEAARDGRASLSSPEPRVETS</sequence>
<reference evidence="8 10" key="2">
    <citation type="submission" date="2016-06" db="EMBL/GenBank/DDBJ databases">
        <title>Genome sequence of Oerskovia enterophila DSM 43852.</title>
        <authorList>
            <person name="Poehlein A."/>
            <person name="Jag V."/>
            <person name="Bengelsdorf F.R."/>
            <person name="Daniel R."/>
            <person name="Duerre P."/>
        </authorList>
    </citation>
    <scope>NUCLEOTIDE SEQUENCE [LARGE SCALE GENOMIC DNA]</scope>
    <source>
        <strain evidence="8 10">DSM 43852</strain>
    </source>
</reference>
<protein>
    <recommendedName>
        <fullName evidence="11">Polysaccharide biosynthesis protein</fullName>
    </recommendedName>
</protein>
<evidence type="ECO:0000313" key="10">
    <source>
        <dbReference type="Proteomes" id="UP000093412"/>
    </source>
</evidence>
<feature type="transmembrane region" description="Helical" evidence="6">
    <location>
        <begin position="299"/>
        <end position="320"/>
    </location>
</feature>
<feature type="transmembrane region" description="Helical" evidence="6">
    <location>
        <begin position="66"/>
        <end position="84"/>
    </location>
</feature>
<feature type="transmembrane region" description="Helical" evidence="6">
    <location>
        <begin position="96"/>
        <end position="117"/>
    </location>
</feature>
<evidence type="ECO:0000256" key="1">
    <source>
        <dbReference type="ARBA" id="ARBA00004651"/>
    </source>
</evidence>
<dbReference type="EMBL" id="LRIE01000069">
    <property type="protein sequence ID" value="KZM35564.1"/>
    <property type="molecule type" value="Genomic_DNA"/>
</dbReference>
<keyword evidence="10" id="KW-1185">Reference proteome</keyword>
<dbReference type="AlphaFoldDB" id="A0A163RPL9"/>
<keyword evidence="3 6" id="KW-0812">Transmembrane</keyword>
<feature type="transmembrane region" description="Helical" evidence="6">
    <location>
        <begin position="155"/>
        <end position="176"/>
    </location>
</feature>
<evidence type="ECO:0000313" key="7">
    <source>
        <dbReference type="EMBL" id="KZM35564.1"/>
    </source>
</evidence>
<evidence type="ECO:0000256" key="3">
    <source>
        <dbReference type="ARBA" id="ARBA00022692"/>
    </source>
</evidence>
<evidence type="ECO:0008006" key="11">
    <source>
        <dbReference type="Google" id="ProtNLM"/>
    </source>
</evidence>
<keyword evidence="4 6" id="KW-1133">Transmembrane helix</keyword>
<name>A0A163RPL9_9CELL</name>
<evidence type="ECO:0000313" key="8">
    <source>
        <dbReference type="EMBL" id="OCI30660.1"/>
    </source>
</evidence>
<accession>A0A163RPL9</accession>
<feature type="transmembrane region" description="Helical" evidence="6">
    <location>
        <begin position="258"/>
        <end position="287"/>
    </location>
</feature>
<gene>
    <name evidence="8" type="ORF">OERS_26400</name>
    <name evidence="7" type="ORF">OJAG_18290</name>
</gene>
<reference evidence="7 9" key="1">
    <citation type="submission" date="2016-01" db="EMBL/GenBank/DDBJ databases">
        <title>Genome sequence of Oerskovia enterophila VJag, an agar and cellulose degrading bacterium.</title>
        <authorList>
            <person name="Poehlein A."/>
            <person name="Jag V."/>
            <person name="Bengelsdorf F."/>
            <person name="Duerre P."/>
            <person name="Daniel R."/>
        </authorList>
    </citation>
    <scope>NUCLEOTIDE SEQUENCE [LARGE SCALE GENOMIC DNA]</scope>
    <source>
        <strain evidence="7 9">VJag</strain>
    </source>
</reference>
<feature type="transmembrane region" description="Helical" evidence="6">
    <location>
        <begin position="222"/>
        <end position="246"/>
    </location>
</feature>